<dbReference type="GO" id="GO:0006171">
    <property type="term" value="P:cAMP biosynthetic process"/>
    <property type="evidence" value="ECO:0007669"/>
    <property type="project" value="TreeGrafter"/>
</dbReference>
<dbReference type="InterPro" id="IPR001054">
    <property type="entry name" value="A/G_cyclase"/>
</dbReference>
<dbReference type="PROSITE" id="PS50885">
    <property type="entry name" value="HAMP"/>
    <property type="match status" value="1"/>
</dbReference>
<sequence length="531" mass="59100">MSEQKQVNQTKVWSATEAPVLLQERPGEVLIAPALSLDPISEIRSFHRFHVRLTMLYGSVVILTLALLVYLFYSLWSSSEVESLQQRLLTLSTSLAATIDADKVATYPLQATELTPFHQEIYEQFKAMAERDRDIDSIYLLRPSNVPADLYFFVDFAKGQMVGQPGQYYSAEDTPILLKGFSRPAVENTPYRDEFGYTLSAYAPLKTNAGQTVGLVGVDVKAERLGMVEQRVMMISVVIFVLSFLVIAFVSWFVSRSIREPLGRLIQGTGAVAQGNLDVRMHMSRGDEFGLLGKYFDKMADELKERQTLRDLFGRYLSEDVARSVLAQEHKIDLGGEEVVVTVLFCDLKDYTTISERLSPLQMVSMLNEYLGVMNSIIDQHKGCVIEFLGDGILAVFGAPQASPDHAEKGTRCALAMREGLDALNKQWQADGLAQRWEALGVDKIEFRIGLHTGAVVAGNLGSKTRMKYAVIGDTVNVAARLEHLNKEFTTTILISDDVKARLPNDLAERTTQMGLSQVKGRSQPVICHSL</sequence>
<dbReference type="Pfam" id="PF00211">
    <property type="entry name" value="Guanylate_cyc"/>
    <property type="match status" value="1"/>
</dbReference>
<dbReference type="InterPro" id="IPR050697">
    <property type="entry name" value="Adenylyl/Guanylyl_Cyclase_3/4"/>
</dbReference>
<dbReference type="CDD" id="cd07302">
    <property type="entry name" value="CHD"/>
    <property type="match status" value="1"/>
</dbReference>
<protein>
    <recommendedName>
        <fullName evidence="6">Adenylate/guanylate cyclase domain-containing protein</fullName>
    </recommendedName>
</protein>
<dbReference type="GO" id="GO:0016020">
    <property type="term" value="C:membrane"/>
    <property type="evidence" value="ECO:0007669"/>
    <property type="project" value="InterPro"/>
</dbReference>
<feature type="transmembrane region" description="Helical" evidence="1">
    <location>
        <begin position="54"/>
        <end position="76"/>
    </location>
</feature>
<dbReference type="PANTHER" id="PTHR43081:SF1">
    <property type="entry name" value="ADENYLATE CYCLASE, TERMINAL-DIFFERENTIATION SPECIFIC"/>
    <property type="match status" value="1"/>
</dbReference>
<dbReference type="AlphaFoldDB" id="A0A2K9LGX3"/>
<dbReference type="GO" id="GO:0004016">
    <property type="term" value="F:adenylate cyclase activity"/>
    <property type="evidence" value="ECO:0007669"/>
    <property type="project" value="UniProtKB-ARBA"/>
</dbReference>
<keyword evidence="1" id="KW-0472">Membrane</keyword>
<dbReference type="SMART" id="SM00044">
    <property type="entry name" value="CYCc"/>
    <property type="match status" value="1"/>
</dbReference>
<dbReference type="SMART" id="SM00304">
    <property type="entry name" value="HAMP"/>
    <property type="match status" value="1"/>
</dbReference>
<dbReference type="PROSITE" id="PS50125">
    <property type="entry name" value="GUANYLATE_CYCLASE_2"/>
    <property type="match status" value="1"/>
</dbReference>
<dbReference type="Gene3D" id="6.10.340.10">
    <property type="match status" value="1"/>
</dbReference>
<dbReference type="InterPro" id="IPR029787">
    <property type="entry name" value="Nucleotide_cyclase"/>
</dbReference>
<dbReference type="RefSeq" id="WP_101892731.1">
    <property type="nucleotide sequence ID" value="NZ_CP022684.1"/>
</dbReference>
<feature type="domain" description="HAMP" evidence="3">
    <location>
        <begin position="256"/>
        <end position="308"/>
    </location>
</feature>
<accession>A0A2K9LGX3</accession>
<dbReference type="SUPFAM" id="SSF55073">
    <property type="entry name" value="Nucleotide cyclase"/>
    <property type="match status" value="1"/>
</dbReference>
<gene>
    <name evidence="4" type="ORF">Kalk_02665</name>
</gene>
<evidence type="ECO:0008006" key="6">
    <source>
        <dbReference type="Google" id="ProtNLM"/>
    </source>
</evidence>
<dbReference type="KEGG" id="kak:Kalk_02665"/>
<dbReference type="OrthoDB" id="9806704at2"/>
<name>A0A2K9LGX3_9GAMM</name>
<dbReference type="SUPFAM" id="SSF158472">
    <property type="entry name" value="HAMP domain-like"/>
    <property type="match status" value="1"/>
</dbReference>
<reference evidence="5" key="1">
    <citation type="submission" date="2017-08" db="EMBL/GenBank/DDBJ databases">
        <title>Direct submision.</title>
        <authorList>
            <person name="Kim S.-J."/>
            <person name="Rhee S.-K."/>
        </authorList>
    </citation>
    <scope>NUCLEOTIDE SEQUENCE [LARGE SCALE GENOMIC DNA]</scope>
    <source>
        <strain evidence="5">GI5</strain>
    </source>
</reference>
<keyword evidence="5" id="KW-1185">Reference proteome</keyword>
<feature type="transmembrane region" description="Helical" evidence="1">
    <location>
        <begin position="232"/>
        <end position="254"/>
    </location>
</feature>
<dbReference type="Pfam" id="PF00672">
    <property type="entry name" value="HAMP"/>
    <property type="match status" value="1"/>
</dbReference>
<evidence type="ECO:0000256" key="1">
    <source>
        <dbReference type="SAM" id="Phobius"/>
    </source>
</evidence>
<evidence type="ECO:0000313" key="5">
    <source>
        <dbReference type="Proteomes" id="UP000235116"/>
    </source>
</evidence>
<dbReference type="Proteomes" id="UP000235116">
    <property type="component" value="Chromosome"/>
</dbReference>
<dbReference type="GO" id="GO:0035556">
    <property type="term" value="P:intracellular signal transduction"/>
    <property type="evidence" value="ECO:0007669"/>
    <property type="project" value="InterPro"/>
</dbReference>
<dbReference type="InterPro" id="IPR003660">
    <property type="entry name" value="HAMP_dom"/>
</dbReference>
<evidence type="ECO:0000259" key="3">
    <source>
        <dbReference type="PROSITE" id="PS50885"/>
    </source>
</evidence>
<evidence type="ECO:0000313" key="4">
    <source>
        <dbReference type="EMBL" id="AUM11391.1"/>
    </source>
</evidence>
<keyword evidence="1" id="KW-1133">Transmembrane helix</keyword>
<keyword evidence="1" id="KW-0812">Transmembrane</keyword>
<evidence type="ECO:0000259" key="2">
    <source>
        <dbReference type="PROSITE" id="PS50125"/>
    </source>
</evidence>
<dbReference type="EMBL" id="CP022684">
    <property type="protein sequence ID" value="AUM11391.1"/>
    <property type="molecule type" value="Genomic_DNA"/>
</dbReference>
<dbReference type="PANTHER" id="PTHR43081">
    <property type="entry name" value="ADENYLATE CYCLASE, TERMINAL-DIFFERENTIATION SPECIFIC-RELATED"/>
    <property type="match status" value="1"/>
</dbReference>
<dbReference type="CDD" id="cd06225">
    <property type="entry name" value="HAMP"/>
    <property type="match status" value="1"/>
</dbReference>
<feature type="domain" description="Guanylate cyclase" evidence="2">
    <location>
        <begin position="342"/>
        <end position="483"/>
    </location>
</feature>
<organism evidence="4 5">
    <name type="scientific">Ketobacter alkanivorans</name>
    <dbReference type="NCBI Taxonomy" id="1917421"/>
    <lineage>
        <taxon>Bacteria</taxon>
        <taxon>Pseudomonadati</taxon>
        <taxon>Pseudomonadota</taxon>
        <taxon>Gammaproteobacteria</taxon>
        <taxon>Pseudomonadales</taxon>
        <taxon>Ketobacteraceae</taxon>
        <taxon>Ketobacter</taxon>
    </lineage>
</organism>
<proteinExistence type="predicted"/>
<dbReference type="Gene3D" id="3.30.70.1230">
    <property type="entry name" value="Nucleotide cyclase"/>
    <property type="match status" value="1"/>
</dbReference>